<evidence type="ECO:0000259" key="2">
    <source>
        <dbReference type="Pfam" id="PF10551"/>
    </source>
</evidence>
<keyword evidence="4" id="KW-1185">Reference proteome</keyword>
<feature type="signal peptide" evidence="1">
    <location>
        <begin position="1"/>
        <end position="16"/>
    </location>
</feature>
<reference evidence="3 4" key="1">
    <citation type="submission" date="2023-03" db="EMBL/GenBank/DDBJ databases">
        <title>WGS of Gossypium arboreum.</title>
        <authorList>
            <person name="Yu D."/>
        </authorList>
    </citation>
    <scope>NUCLEOTIDE SEQUENCE [LARGE SCALE GENOMIC DNA]</scope>
    <source>
        <tissue evidence="3">Leaf</tissue>
    </source>
</reference>
<keyword evidence="1" id="KW-0732">Signal</keyword>
<comment type="caution">
    <text evidence="3">The sequence shown here is derived from an EMBL/GenBank/DDBJ whole genome shotgun (WGS) entry which is preliminary data.</text>
</comment>
<dbReference type="Pfam" id="PF10551">
    <property type="entry name" value="MULE"/>
    <property type="match status" value="1"/>
</dbReference>
<name>A0ABR0N2P1_GOSAR</name>
<dbReference type="Proteomes" id="UP001358586">
    <property type="component" value="Chromosome 11"/>
</dbReference>
<dbReference type="PANTHER" id="PTHR31973">
    <property type="entry name" value="POLYPROTEIN, PUTATIVE-RELATED"/>
    <property type="match status" value="1"/>
</dbReference>
<dbReference type="InterPro" id="IPR018289">
    <property type="entry name" value="MULE_transposase_dom"/>
</dbReference>
<dbReference type="EMBL" id="JARKNE010000011">
    <property type="protein sequence ID" value="KAK5784573.1"/>
    <property type="molecule type" value="Genomic_DNA"/>
</dbReference>
<protein>
    <recommendedName>
        <fullName evidence="2">MULE transposase domain-containing protein</fullName>
    </recommendedName>
</protein>
<evidence type="ECO:0000256" key="1">
    <source>
        <dbReference type="SAM" id="SignalP"/>
    </source>
</evidence>
<accession>A0ABR0N2P1</accession>
<dbReference type="PANTHER" id="PTHR31973:SF199">
    <property type="entry name" value="SWIM-TYPE DOMAIN-CONTAINING PROTEIN"/>
    <property type="match status" value="1"/>
</dbReference>
<organism evidence="3 4">
    <name type="scientific">Gossypium arboreum</name>
    <name type="common">Tree cotton</name>
    <name type="synonym">Gossypium nanking</name>
    <dbReference type="NCBI Taxonomy" id="29729"/>
    <lineage>
        <taxon>Eukaryota</taxon>
        <taxon>Viridiplantae</taxon>
        <taxon>Streptophyta</taxon>
        <taxon>Embryophyta</taxon>
        <taxon>Tracheophyta</taxon>
        <taxon>Spermatophyta</taxon>
        <taxon>Magnoliopsida</taxon>
        <taxon>eudicotyledons</taxon>
        <taxon>Gunneridae</taxon>
        <taxon>Pentapetalae</taxon>
        <taxon>rosids</taxon>
        <taxon>malvids</taxon>
        <taxon>Malvales</taxon>
        <taxon>Malvaceae</taxon>
        <taxon>Malvoideae</taxon>
        <taxon>Gossypium</taxon>
    </lineage>
</organism>
<feature type="domain" description="MULE transposase" evidence="2">
    <location>
        <begin position="73"/>
        <end position="166"/>
    </location>
</feature>
<gene>
    <name evidence="3" type="ORF">PVK06_039099</name>
</gene>
<sequence length="251" mass="28824">MNYLAIFVFWSWVNFGSELIGFDVEQNALGGDFGGEASDLNDSSYKAYESDTSYSDSFESNGDRVDEPEVELIDGCRLNGYYGGHLLATVGVDANDCIYVVAFAVVESENKHSWFWFLKLLQRDLEIDNSYNICFISDKQKGLIEAISVLFPNVEARNCARHLYSNFKNMEGFRGQAMHLTYWKAAKATFPRQFEEVMFEMRSLSKFAEAWLRGKDPRTWSRAYFSTRCKSDLLLNNNSECFNKVKISFLI</sequence>
<evidence type="ECO:0000313" key="3">
    <source>
        <dbReference type="EMBL" id="KAK5784573.1"/>
    </source>
</evidence>
<feature type="chain" id="PRO_5045043279" description="MULE transposase domain-containing protein" evidence="1">
    <location>
        <begin position="17"/>
        <end position="251"/>
    </location>
</feature>
<proteinExistence type="predicted"/>
<evidence type="ECO:0000313" key="4">
    <source>
        <dbReference type="Proteomes" id="UP001358586"/>
    </source>
</evidence>